<accession>A0A067T6Y0</accession>
<sequence length="248" mass="28236">MLEASLSENTLYRTIQWESNTSWQRFLSHLLPQRFEWISPDGQDVHLVGVCPMLRSLFTSWTTLSSIHLEGICLVGQPNLTTWNISLLAERVHIQGYFADTQSIVLVGLQKTKDSTVCRLLTFENSSVPDNYPKDFVFEDVLVLAYGNTMVTLKNWSRKSRRNGPPSISDWTAIAISCNVCKCFGRVTEPTKTPCHLLHTGIHDRLTLLRTSWPFARIRTQLTGYLSSPHVRNNERNQTLPHLLASLP</sequence>
<reference evidence="2" key="1">
    <citation type="journal article" date="2014" name="Proc. Natl. Acad. Sci. U.S.A.">
        <title>Extensive sampling of basidiomycete genomes demonstrates inadequacy of the white-rot/brown-rot paradigm for wood decay fungi.</title>
        <authorList>
            <person name="Riley R."/>
            <person name="Salamov A.A."/>
            <person name="Brown D.W."/>
            <person name="Nagy L.G."/>
            <person name="Floudas D."/>
            <person name="Held B.W."/>
            <person name="Levasseur A."/>
            <person name="Lombard V."/>
            <person name="Morin E."/>
            <person name="Otillar R."/>
            <person name="Lindquist E.A."/>
            <person name="Sun H."/>
            <person name="LaButti K.M."/>
            <person name="Schmutz J."/>
            <person name="Jabbour D."/>
            <person name="Luo H."/>
            <person name="Baker S.E."/>
            <person name="Pisabarro A.G."/>
            <person name="Walton J.D."/>
            <person name="Blanchette R.A."/>
            <person name="Henrissat B."/>
            <person name="Martin F."/>
            <person name="Cullen D."/>
            <person name="Hibbett D.S."/>
            <person name="Grigoriev I.V."/>
        </authorList>
    </citation>
    <scope>NUCLEOTIDE SEQUENCE [LARGE SCALE GENOMIC DNA]</scope>
    <source>
        <strain evidence="2">CBS 339.88</strain>
    </source>
</reference>
<gene>
    <name evidence="1" type="ORF">GALMADRAFT_248293</name>
</gene>
<protein>
    <submittedName>
        <fullName evidence="1">Uncharacterized protein</fullName>
    </submittedName>
</protein>
<name>A0A067T6Y0_GALM3</name>
<dbReference type="EMBL" id="KL142380">
    <property type="protein sequence ID" value="KDR75679.1"/>
    <property type="molecule type" value="Genomic_DNA"/>
</dbReference>
<proteinExistence type="predicted"/>
<keyword evidence="2" id="KW-1185">Reference proteome</keyword>
<dbReference type="OrthoDB" id="3061830at2759"/>
<dbReference type="HOGENOM" id="CLU_1120238_0_0_1"/>
<dbReference type="AlphaFoldDB" id="A0A067T6Y0"/>
<evidence type="ECO:0000313" key="2">
    <source>
        <dbReference type="Proteomes" id="UP000027222"/>
    </source>
</evidence>
<evidence type="ECO:0000313" key="1">
    <source>
        <dbReference type="EMBL" id="KDR75679.1"/>
    </source>
</evidence>
<organism evidence="1 2">
    <name type="scientific">Galerina marginata (strain CBS 339.88)</name>
    <dbReference type="NCBI Taxonomy" id="685588"/>
    <lineage>
        <taxon>Eukaryota</taxon>
        <taxon>Fungi</taxon>
        <taxon>Dikarya</taxon>
        <taxon>Basidiomycota</taxon>
        <taxon>Agaricomycotina</taxon>
        <taxon>Agaricomycetes</taxon>
        <taxon>Agaricomycetidae</taxon>
        <taxon>Agaricales</taxon>
        <taxon>Agaricineae</taxon>
        <taxon>Strophariaceae</taxon>
        <taxon>Galerina</taxon>
    </lineage>
</organism>
<dbReference type="Proteomes" id="UP000027222">
    <property type="component" value="Unassembled WGS sequence"/>
</dbReference>